<dbReference type="EMBL" id="AZSI01000012">
    <property type="protein sequence ID" value="KEY63273.1"/>
    <property type="molecule type" value="Genomic_DNA"/>
</dbReference>
<dbReference type="GO" id="GO:0032787">
    <property type="term" value="P:monocarboxylic acid metabolic process"/>
    <property type="evidence" value="ECO:0007669"/>
    <property type="project" value="UniProtKB-ARBA"/>
</dbReference>
<evidence type="ECO:0000313" key="5">
    <source>
        <dbReference type="Proteomes" id="UP000028401"/>
    </source>
</evidence>
<dbReference type="Pfam" id="PF00106">
    <property type="entry name" value="adh_short"/>
    <property type="match status" value="1"/>
</dbReference>
<dbReference type="PATRIC" id="fig|1415168.3.peg.631"/>
<dbReference type="PANTHER" id="PTHR42879">
    <property type="entry name" value="3-OXOACYL-(ACYL-CARRIER-PROTEIN) REDUCTASE"/>
    <property type="match status" value="1"/>
</dbReference>
<reference evidence="4 5" key="1">
    <citation type="submission" date="2014-06" db="EMBL/GenBank/DDBJ databases">
        <title>Draft genome sequence of the putrescine producing strain Lactococcus lactis subsp cremoris GE214.</title>
        <authorList>
            <person name="Ladero V."/>
            <person name="Linares D.M."/>
            <person name="del Rio B."/>
            <person name="Mayo B."/>
            <person name="Martin M.C."/>
            <person name="Fernandez M."/>
            <person name="Alvarez M.A."/>
        </authorList>
    </citation>
    <scope>NUCLEOTIDE SEQUENCE [LARGE SCALE GENOMIC DNA]</scope>
    <source>
        <strain evidence="4 5">GE214</strain>
    </source>
</reference>
<dbReference type="AlphaFoldDB" id="A0A084AD94"/>
<name>A0A084AD94_LACLC</name>
<dbReference type="InterPro" id="IPR002347">
    <property type="entry name" value="SDR_fam"/>
</dbReference>
<sequence>MEQMKKQTILITGATRGIGWALAQEAIRKKHKVILTGRDPLALKKRADILKKDFPNVEIQAIELDISNRLSIQKASQLITEIDILINNAGITADSTFLKMTTKAWDDVISTNLTGVFNVTHALINKLNPGGQLIMMTSKSALFGNFGQTNYSAAKAGVIALPKTLAQELKKLNLRVNCVSPAAKTDMTLPILEKLEEHYGQELPKEWQLGSSSEVAHFIINDLIDRPETGKIFSVNGSEIGYWSDPVFHKL</sequence>
<dbReference type="PRINTS" id="PR00081">
    <property type="entry name" value="GDHRDH"/>
</dbReference>
<proteinExistence type="inferred from homology"/>
<dbReference type="InterPro" id="IPR057326">
    <property type="entry name" value="KR_dom"/>
</dbReference>
<dbReference type="SMART" id="SM00822">
    <property type="entry name" value="PKS_KR"/>
    <property type="match status" value="1"/>
</dbReference>
<dbReference type="Proteomes" id="UP000028401">
    <property type="component" value="Unassembled WGS sequence"/>
</dbReference>
<feature type="domain" description="Ketoreductase" evidence="3">
    <location>
        <begin position="7"/>
        <end position="186"/>
    </location>
</feature>
<protein>
    <submittedName>
        <fullName evidence="4">3-oxoacyl-[acyl-carrier-protein] reductase</fullName>
    </submittedName>
</protein>
<evidence type="ECO:0000259" key="3">
    <source>
        <dbReference type="SMART" id="SM00822"/>
    </source>
</evidence>
<dbReference type="PANTHER" id="PTHR42879:SF2">
    <property type="entry name" value="3-OXOACYL-[ACYL-CARRIER-PROTEIN] REDUCTASE FABG"/>
    <property type="match status" value="1"/>
</dbReference>
<comment type="similarity">
    <text evidence="1 2">Belongs to the short-chain dehydrogenases/reductases (SDR) family.</text>
</comment>
<evidence type="ECO:0000313" key="4">
    <source>
        <dbReference type="EMBL" id="KEY63273.1"/>
    </source>
</evidence>
<organism evidence="4 5">
    <name type="scientific">Lactococcus cremoris subsp. cremoris GE214</name>
    <dbReference type="NCBI Taxonomy" id="1415168"/>
    <lineage>
        <taxon>Bacteria</taxon>
        <taxon>Bacillati</taxon>
        <taxon>Bacillota</taxon>
        <taxon>Bacilli</taxon>
        <taxon>Lactobacillales</taxon>
        <taxon>Streptococcaceae</taxon>
        <taxon>Lactococcus</taxon>
        <taxon>Lactococcus cremoris subsp. cremoris</taxon>
    </lineage>
</organism>
<evidence type="ECO:0000256" key="2">
    <source>
        <dbReference type="RuleBase" id="RU000363"/>
    </source>
</evidence>
<dbReference type="PROSITE" id="PS00061">
    <property type="entry name" value="ADH_SHORT"/>
    <property type="match status" value="1"/>
</dbReference>
<dbReference type="InterPro" id="IPR050259">
    <property type="entry name" value="SDR"/>
</dbReference>
<dbReference type="InterPro" id="IPR036291">
    <property type="entry name" value="NAD(P)-bd_dom_sf"/>
</dbReference>
<dbReference type="PRINTS" id="PR00080">
    <property type="entry name" value="SDRFAMILY"/>
</dbReference>
<gene>
    <name evidence="4" type="ORF">U725_00596</name>
</gene>
<dbReference type="Gene3D" id="3.40.50.720">
    <property type="entry name" value="NAD(P)-binding Rossmann-like Domain"/>
    <property type="match status" value="1"/>
</dbReference>
<dbReference type="SUPFAM" id="SSF51735">
    <property type="entry name" value="NAD(P)-binding Rossmann-fold domains"/>
    <property type="match status" value="1"/>
</dbReference>
<accession>A0A084AD94</accession>
<evidence type="ECO:0000256" key="1">
    <source>
        <dbReference type="ARBA" id="ARBA00006484"/>
    </source>
</evidence>
<dbReference type="InterPro" id="IPR020904">
    <property type="entry name" value="Sc_DH/Rdtase_CS"/>
</dbReference>
<comment type="caution">
    <text evidence="4">The sequence shown here is derived from an EMBL/GenBank/DDBJ whole genome shotgun (WGS) entry which is preliminary data.</text>
</comment>